<dbReference type="Proteomes" id="UP000198539">
    <property type="component" value="Unassembled WGS sequence"/>
</dbReference>
<evidence type="ECO:0000313" key="1">
    <source>
        <dbReference type="EMBL" id="SDW74199.1"/>
    </source>
</evidence>
<organism evidence="1 2">
    <name type="scientific">Roseicitreum antarcticum</name>
    <dbReference type="NCBI Taxonomy" id="564137"/>
    <lineage>
        <taxon>Bacteria</taxon>
        <taxon>Pseudomonadati</taxon>
        <taxon>Pseudomonadota</taxon>
        <taxon>Alphaproteobacteria</taxon>
        <taxon>Rhodobacterales</taxon>
        <taxon>Paracoccaceae</taxon>
        <taxon>Roseicitreum</taxon>
    </lineage>
</organism>
<keyword evidence="2" id="KW-1185">Reference proteome</keyword>
<dbReference type="EMBL" id="FNOM01000003">
    <property type="protein sequence ID" value="SDW74199.1"/>
    <property type="molecule type" value="Genomic_DNA"/>
</dbReference>
<protein>
    <submittedName>
        <fullName evidence="1">Uncharacterized protein</fullName>
    </submittedName>
</protein>
<gene>
    <name evidence="1" type="ORF">SAMN04488238_103235</name>
</gene>
<evidence type="ECO:0000313" key="2">
    <source>
        <dbReference type="Proteomes" id="UP000198539"/>
    </source>
</evidence>
<reference evidence="1 2" key="1">
    <citation type="submission" date="2016-10" db="EMBL/GenBank/DDBJ databases">
        <authorList>
            <person name="de Groot N.N."/>
        </authorList>
    </citation>
    <scope>NUCLEOTIDE SEQUENCE [LARGE SCALE GENOMIC DNA]</scope>
    <source>
        <strain evidence="1 2">CGMCC 1.8894</strain>
    </source>
</reference>
<dbReference type="AlphaFoldDB" id="A0A1H2W289"/>
<proteinExistence type="predicted"/>
<accession>A0A1H2W289</accession>
<name>A0A1H2W289_9RHOB</name>
<sequence length="77" mass="8824">MRDLREQIPLEDEQIQFGLIDWVDANPDITRHAGTLADGVDDLAPKIWSYMQECQAELPDPRIPDKRQGLFARLFSG</sequence>